<evidence type="ECO:0000313" key="3">
    <source>
        <dbReference type="Proteomes" id="UP000481583"/>
    </source>
</evidence>
<name>A0A6G4TV99_9ACTN</name>
<feature type="signal peptide" evidence="1">
    <location>
        <begin position="1"/>
        <end position="33"/>
    </location>
</feature>
<dbReference type="RefSeq" id="WP_165232609.1">
    <property type="nucleotide sequence ID" value="NZ_JAAKZV010000013.1"/>
</dbReference>
<keyword evidence="3" id="KW-1185">Reference proteome</keyword>
<proteinExistence type="predicted"/>
<accession>A0A6G4TV99</accession>
<dbReference type="AlphaFoldDB" id="A0A6G4TV99"/>
<evidence type="ECO:0000256" key="1">
    <source>
        <dbReference type="SAM" id="SignalP"/>
    </source>
</evidence>
<feature type="chain" id="PRO_5026340469" description="Secreted protein" evidence="1">
    <location>
        <begin position="34"/>
        <end position="140"/>
    </location>
</feature>
<evidence type="ECO:0000313" key="2">
    <source>
        <dbReference type="EMBL" id="NGN63366.1"/>
    </source>
</evidence>
<keyword evidence="1" id="KW-0732">Signal</keyword>
<protein>
    <recommendedName>
        <fullName evidence="4">Secreted protein</fullName>
    </recommendedName>
</protein>
<sequence length="140" mass="15317">MSLQTRKKNVLRSLGVLAAASALTLGLSGTAQAVPGWWIGWTSDAECGSARGLYGYWKDGTAQGKPFYDTEWDFDVHSYCANTSVSLYTKYKKWTGSKWVDYTRSYHRISAAGSGNNVADVRLYVCKVGVASSCGLIRPE</sequence>
<comment type="caution">
    <text evidence="2">The sequence shown here is derived from an EMBL/GenBank/DDBJ whole genome shotgun (WGS) entry which is preliminary data.</text>
</comment>
<reference evidence="2 3" key="1">
    <citation type="submission" date="2020-02" db="EMBL/GenBank/DDBJ databases">
        <title>Whole-genome analyses of novel actinobacteria.</title>
        <authorList>
            <person name="Sahin N."/>
        </authorList>
    </citation>
    <scope>NUCLEOTIDE SEQUENCE [LARGE SCALE GENOMIC DNA]</scope>
    <source>
        <strain evidence="2 3">A7024</strain>
    </source>
</reference>
<evidence type="ECO:0008006" key="4">
    <source>
        <dbReference type="Google" id="ProtNLM"/>
    </source>
</evidence>
<dbReference type="Proteomes" id="UP000481583">
    <property type="component" value="Unassembled WGS sequence"/>
</dbReference>
<dbReference type="EMBL" id="JAAKZV010000013">
    <property type="protein sequence ID" value="NGN63366.1"/>
    <property type="molecule type" value="Genomic_DNA"/>
</dbReference>
<gene>
    <name evidence="2" type="ORF">G5C51_05520</name>
</gene>
<organism evidence="2 3">
    <name type="scientific">Streptomyces coryli</name>
    <dbReference type="NCBI Taxonomy" id="1128680"/>
    <lineage>
        <taxon>Bacteria</taxon>
        <taxon>Bacillati</taxon>
        <taxon>Actinomycetota</taxon>
        <taxon>Actinomycetes</taxon>
        <taxon>Kitasatosporales</taxon>
        <taxon>Streptomycetaceae</taxon>
        <taxon>Streptomyces</taxon>
    </lineage>
</organism>